<reference evidence="1 2" key="1">
    <citation type="submission" date="2021-01" db="EMBL/GenBank/DDBJ databases">
        <title>Genomic Encyclopedia of Type Strains, Phase IV (KMG-IV): sequencing the most valuable type-strain genomes for metagenomic binning, comparative biology and taxonomic classification.</title>
        <authorList>
            <person name="Goeker M."/>
        </authorList>
    </citation>
    <scope>NUCLEOTIDE SEQUENCE [LARGE SCALE GENOMIC DNA]</scope>
    <source>
        <strain evidence="1 2">DSM 105453</strain>
    </source>
</reference>
<evidence type="ECO:0000313" key="1">
    <source>
        <dbReference type="EMBL" id="MBM7716721.1"/>
    </source>
</evidence>
<dbReference type="Gene3D" id="1.20.120.490">
    <property type="entry name" value="Hypothetical protein TM1646-like domain"/>
    <property type="match status" value="1"/>
</dbReference>
<dbReference type="SUPFAM" id="SSF158397">
    <property type="entry name" value="TM1646-like"/>
    <property type="match status" value="1"/>
</dbReference>
<dbReference type="Pfam" id="PF03885">
    <property type="entry name" value="DUF327"/>
    <property type="match status" value="1"/>
</dbReference>
<evidence type="ECO:0000313" key="2">
    <source>
        <dbReference type="Proteomes" id="UP000823485"/>
    </source>
</evidence>
<dbReference type="InterPro" id="IPR024042">
    <property type="entry name" value="TM1646-like_dom_sf"/>
</dbReference>
<dbReference type="Proteomes" id="UP000823485">
    <property type="component" value="Unassembled WGS sequence"/>
</dbReference>
<accession>A0ABS2RAN3</accession>
<organism evidence="1 2">
    <name type="scientific">Siminovitchia thermophila</name>
    <dbReference type="NCBI Taxonomy" id="1245522"/>
    <lineage>
        <taxon>Bacteria</taxon>
        <taxon>Bacillati</taxon>
        <taxon>Bacillota</taxon>
        <taxon>Bacilli</taxon>
        <taxon>Bacillales</taxon>
        <taxon>Bacillaceae</taxon>
        <taxon>Siminovitchia</taxon>
    </lineage>
</organism>
<sequence>MKINETSKSRSGHFVTGQKIKRTDNPRFSEMISFQGMKLQEEQLAKLMADLSAAGERLGKTRSFQDLAKYKQLVKRFVQEAVEFGMNLKQSHSWNRFSDGRTLQIVETIDEKLIELTNDILKEEQQSIYILDKIGEIKGLLIHLYT</sequence>
<comment type="caution">
    <text evidence="1">The sequence shown here is derived from an EMBL/GenBank/DDBJ whole genome shotgun (WGS) entry which is preliminary data.</text>
</comment>
<gene>
    <name evidence="1" type="ORF">JOC94_003742</name>
</gene>
<dbReference type="InterPro" id="IPR005585">
    <property type="entry name" value="DUF327"/>
</dbReference>
<protein>
    <submittedName>
        <fullName evidence="1">Uncharacterized protein YaaR (DUF327 family)</fullName>
    </submittedName>
</protein>
<keyword evidence="2" id="KW-1185">Reference proteome</keyword>
<dbReference type="EMBL" id="JAFBFH010000031">
    <property type="protein sequence ID" value="MBM7716721.1"/>
    <property type="molecule type" value="Genomic_DNA"/>
</dbReference>
<dbReference type="RefSeq" id="WP_205180009.1">
    <property type="nucleotide sequence ID" value="NZ_JAFBFH010000031.1"/>
</dbReference>
<proteinExistence type="predicted"/>
<name>A0ABS2RAN3_9BACI</name>